<dbReference type="AlphaFoldDB" id="A6P166"/>
<keyword evidence="2" id="KW-1185">Reference proteome</keyword>
<name>A6P166_9FIRM</name>
<accession>A6P166</accession>
<gene>
    <name evidence="1" type="ORF">BACCAP_04233</name>
</gene>
<reference evidence="1 2" key="1">
    <citation type="submission" date="2007-04" db="EMBL/GenBank/DDBJ databases">
        <authorList>
            <person name="Fulton L."/>
            <person name="Clifton S."/>
            <person name="Fulton B."/>
            <person name="Xu J."/>
            <person name="Minx P."/>
            <person name="Pepin K.H."/>
            <person name="Johnson M."/>
            <person name="Thiruvilangam P."/>
            <person name="Bhonagiri V."/>
            <person name="Nash W.E."/>
            <person name="Mardis E.R."/>
            <person name="Wilson R.K."/>
        </authorList>
    </citation>
    <scope>NUCLEOTIDE SEQUENCE [LARGE SCALE GENOMIC DNA]</scope>
    <source>
        <strain evidence="1 2">ATCC 29799</strain>
    </source>
</reference>
<dbReference type="Proteomes" id="UP000003639">
    <property type="component" value="Unassembled WGS sequence"/>
</dbReference>
<evidence type="ECO:0000313" key="1">
    <source>
        <dbReference type="EMBL" id="EDM97758.1"/>
    </source>
</evidence>
<comment type="caution">
    <text evidence="1">The sequence shown here is derived from an EMBL/GenBank/DDBJ whole genome shotgun (WGS) entry which is preliminary data.</text>
</comment>
<sequence>MDFFSVPAYAAPVRRVRRQCGGVENLRFNPGRRCDIMK</sequence>
<dbReference type="EMBL" id="AAXG02000047">
    <property type="protein sequence ID" value="EDM97758.1"/>
    <property type="molecule type" value="Genomic_DNA"/>
</dbReference>
<protein>
    <submittedName>
        <fullName evidence="1">Uncharacterized protein</fullName>
    </submittedName>
</protein>
<evidence type="ECO:0000313" key="2">
    <source>
        <dbReference type="Proteomes" id="UP000003639"/>
    </source>
</evidence>
<organism evidence="1 2">
    <name type="scientific">Pseudoflavonifractor capillosus ATCC 29799</name>
    <dbReference type="NCBI Taxonomy" id="411467"/>
    <lineage>
        <taxon>Bacteria</taxon>
        <taxon>Bacillati</taxon>
        <taxon>Bacillota</taxon>
        <taxon>Clostridia</taxon>
        <taxon>Eubacteriales</taxon>
        <taxon>Oscillospiraceae</taxon>
        <taxon>Pseudoflavonifractor</taxon>
    </lineage>
</organism>
<reference evidence="1 2" key="2">
    <citation type="submission" date="2007-06" db="EMBL/GenBank/DDBJ databases">
        <title>Draft genome sequence of Pseudoflavonifractor capillosus ATCC 29799.</title>
        <authorList>
            <person name="Sudarsanam P."/>
            <person name="Ley R."/>
            <person name="Guruge J."/>
            <person name="Turnbaugh P.J."/>
            <person name="Mahowald M."/>
            <person name="Liep D."/>
            <person name="Gordon J."/>
        </authorList>
    </citation>
    <scope>NUCLEOTIDE SEQUENCE [LARGE SCALE GENOMIC DNA]</scope>
    <source>
        <strain evidence="1 2">ATCC 29799</strain>
    </source>
</reference>
<proteinExistence type="predicted"/>
<dbReference type="STRING" id="411467.BACCAP_04233"/>